<comment type="caution">
    <text evidence="3">The sequence shown here is derived from an EMBL/GenBank/DDBJ whole genome shotgun (WGS) entry which is preliminary data.</text>
</comment>
<reference evidence="3" key="1">
    <citation type="submission" date="2021-04" db="EMBL/GenBank/DDBJ databases">
        <title>First draft genome resource for Brassicaceae pathogens Fusarium oxysporum f. sp. raphani and Fusarium oxysporum f. sp. rapae.</title>
        <authorList>
            <person name="Asai S."/>
        </authorList>
    </citation>
    <scope>NUCLEOTIDE SEQUENCE</scope>
    <source>
        <strain evidence="3">Tf1208</strain>
    </source>
</reference>
<evidence type="ECO:0000259" key="2">
    <source>
        <dbReference type="PROSITE" id="PS51038"/>
    </source>
</evidence>
<feature type="domain" description="BAH" evidence="2">
    <location>
        <begin position="83"/>
        <end position="221"/>
    </location>
</feature>
<organism evidence="3 4">
    <name type="scientific">Fusarium oxysporum f. sp. rapae</name>
    <dbReference type="NCBI Taxonomy" id="485398"/>
    <lineage>
        <taxon>Eukaryota</taxon>
        <taxon>Fungi</taxon>
        <taxon>Dikarya</taxon>
        <taxon>Ascomycota</taxon>
        <taxon>Pezizomycotina</taxon>
        <taxon>Sordariomycetes</taxon>
        <taxon>Hypocreomycetidae</taxon>
        <taxon>Hypocreales</taxon>
        <taxon>Nectriaceae</taxon>
        <taxon>Fusarium</taxon>
        <taxon>Fusarium oxysporum species complex</taxon>
    </lineage>
</organism>
<feature type="region of interest" description="Disordered" evidence="1">
    <location>
        <begin position="31"/>
        <end position="50"/>
    </location>
</feature>
<name>A0A8J5TXF8_FUSOX</name>
<sequence>MGNRKRSRSVAKDGHSNCPFTIRYETSSSAAQQNLRRYKEQKSPFSPTGSFKTGDAMGLYYAVEPRKRWQGMTCCESFNHNGVKYYREDFVFVANERTIEQQKAQGDRKHIHKSNEYWVAFILEIRASDDDHVYARVYWMYWPEDLPRGTHDGKKKVQSRQPYHGANEVIASNHMDIIDVASVAGPAAVIQWIETHDQEIQSAMYWRRGYDYRTLQLSSAELVCNCQTPANPDKTLIGCTISERKRWMHYECAARDVLMKVYQRLGTDKPHRTEGLAAKEGKLEEVARLLSPTDAEKTETQPMIYVRSAEIYDDAQTKRPTQETRPETVTLTLGPTQPHLQLFSANLKTQDYPIVWEIHDLRKNVIAGTPLHFSFNMTTT</sequence>
<dbReference type="Proteomes" id="UP000694050">
    <property type="component" value="Unassembled WGS sequence"/>
</dbReference>
<dbReference type="PANTHER" id="PTHR46364">
    <property type="entry name" value="OS08G0421900 PROTEIN"/>
    <property type="match status" value="1"/>
</dbReference>
<evidence type="ECO:0000313" key="4">
    <source>
        <dbReference type="Proteomes" id="UP000694050"/>
    </source>
</evidence>
<dbReference type="InterPro" id="IPR001025">
    <property type="entry name" value="BAH_dom"/>
</dbReference>
<dbReference type="AlphaFoldDB" id="A0A8J5TXF8"/>
<proteinExistence type="predicted"/>
<accession>A0A8J5TXF8</accession>
<dbReference type="GO" id="GO:0003682">
    <property type="term" value="F:chromatin binding"/>
    <property type="evidence" value="ECO:0007669"/>
    <property type="project" value="InterPro"/>
</dbReference>
<dbReference type="CDD" id="cd04370">
    <property type="entry name" value="BAH"/>
    <property type="match status" value="1"/>
</dbReference>
<evidence type="ECO:0000313" key="3">
    <source>
        <dbReference type="EMBL" id="KAG7403716.1"/>
    </source>
</evidence>
<dbReference type="Pfam" id="PF01426">
    <property type="entry name" value="BAH"/>
    <property type="match status" value="1"/>
</dbReference>
<gene>
    <name evidence="3" type="primary">EBS-4</name>
    <name evidence="3" type="ORF">Forpe1208_v016214</name>
</gene>
<evidence type="ECO:0000256" key="1">
    <source>
        <dbReference type="SAM" id="MobiDB-lite"/>
    </source>
</evidence>
<dbReference type="SMART" id="SM00439">
    <property type="entry name" value="BAH"/>
    <property type="match status" value="1"/>
</dbReference>
<dbReference type="EMBL" id="JAELUQ010000014">
    <property type="protein sequence ID" value="KAG7403716.1"/>
    <property type="molecule type" value="Genomic_DNA"/>
</dbReference>
<protein>
    <submittedName>
        <fullName evidence="3">Chromatin remodeling protein EBS</fullName>
    </submittedName>
</protein>
<dbReference type="PROSITE" id="PS51038">
    <property type="entry name" value="BAH"/>
    <property type="match status" value="1"/>
</dbReference>